<dbReference type="PANTHER" id="PTHR34235">
    <property type="entry name" value="SLR1203 PROTEIN-RELATED"/>
    <property type="match status" value="1"/>
</dbReference>
<dbReference type="EMBL" id="CP060822">
    <property type="protein sequence ID" value="QNP30509.1"/>
    <property type="molecule type" value="Genomic_DNA"/>
</dbReference>
<name>A0A7H0F393_9CYAN</name>
<dbReference type="Proteomes" id="UP000516013">
    <property type="component" value="Chromosome"/>
</dbReference>
<organism evidence="1 2">
    <name type="scientific">Cylindrospermopsis curvispora GIHE-G1</name>
    <dbReference type="NCBI Taxonomy" id="2666332"/>
    <lineage>
        <taxon>Bacteria</taxon>
        <taxon>Bacillati</taxon>
        <taxon>Cyanobacteriota</taxon>
        <taxon>Cyanophyceae</taxon>
        <taxon>Nostocales</taxon>
        <taxon>Aphanizomenonaceae</taxon>
        <taxon>Cylindrospermopsis</taxon>
    </lineage>
</organism>
<proteinExistence type="predicted"/>
<gene>
    <name evidence="1" type="ORF">IAR63_05625</name>
</gene>
<dbReference type="Gene3D" id="1.20.1220.20">
    <property type="entry name" value="Uncharcterised protein PF01724"/>
    <property type="match status" value="1"/>
</dbReference>
<evidence type="ECO:0000313" key="2">
    <source>
        <dbReference type="Proteomes" id="UP000516013"/>
    </source>
</evidence>
<dbReference type="InterPro" id="IPR002636">
    <property type="entry name" value="DUF29"/>
</dbReference>
<dbReference type="RefSeq" id="WP_096547552.1">
    <property type="nucleotide sequence ID" value="NZ_CP060822.1"/>
</dbReference>
<reference evidence="1 2" key="1">
    <citation type="submission" date="2020-08" db="EMBL/GenBank/DDBJ databases">
        <title>Complete genome sequence of Raphidiopsis curvispora isolated from drinking water reservoir in South Korea.</title>
        <authorList>
            <person name="Jeong J."/>
        </authorList>
    </citation>
    <scope>NUCLEOTIDE SEQUENCE [LARGE SCALE GENOMIC DNA]</scope>
    <source>
        <strain evidence="1 2">GIHE-G1</strain>
    </source>
</reference>
<keyword evidence="2" id="KW-1185">Reference proteome</keyword>
<dbReference type="AlphaFoldDB" id="A0A7H0F393"/>
<protein>
    <submittedName>
        <fullName evidence="1">DUF29 domain-containing protein</fullName>
    </submittedName>
</protein>
<accession>A0A7H0F393</accession>
<evidence type="ECO:0000313" key="1">
    <source>
        <dbReference type="EMBL" id="QNP30509.1"/>
    </source>
</evidence>
<dbReference type="Pfam" id="PF01724">
    <property type="entry name" value="DUF29"/>
    <property type="match status" value="1"/>
</dbReference>
<sequence>MSTSNRNTSVYEQDFYLWIQETIQALQLSKLDPKEIPHLIEELEDMGNSQKDALESNLIRVLQHLLKWKYQKHKRTDSWRASITEHSLRLNRAFKKSPSLRPYFAQVFDECYSDARLIASRETGLELEVFPQECPFDPKDVLNPEYLP</sequence>
<dbReference type="PANTHER" id="PTHR34235:SF3">
    <property type="entry name" value="SLR1203 PROTEIN"/>
    <property type="match status" value="1"/>
</dbReference>
<dbReference type="KEGG" id="ccur:IAR63_05625"/>